<comment type="caution">
    <text evidence="2">The sequence shown here is derived from an EMBL/GenBank/DDBJ whole genome shotgun (WGS) entry which is preliminary data.</text>
</comment>
<evidence type="ECO:0000313" key="3">
    <source>
        <dbReference type="Proteomes" id="UP001316803"/>
    </source>
</evidence>
<sequence length="543" mass="59710">MSEQSLPRKQEPSLQADPGICETSDEHPDSEEVAGRQNCSSPKPDSTVNDDSSDNCIGDAPGADDGVSVVSIGDSMSEDEAARVSKARNPASSVQQPSPRPHTVADNANDANDVDQIAQAPALHRPSTYKRTDIIYPVPDDPAYFDGKGAIPFPTDHLKSEDDRCLTCIYHKQKCHGTTLVIVEKGRGNSGEKVKCRNCSGKAANGVNPRPVRECYWKDVSKGHLTYQDVQYPTGKYKIPHNTVAERAARRTSKSNQKARQQAQAANVEDLSTTGASAEHPIIVDDETTAEPVPEDSSRSDGTPKIAHRFQAVGPLQGLTRALLREMASIVVAWHRSGETGKKNVEIMKQTVHGYRGALNQIGRYLSDVEALGQDFSQEQIRDLLVSPPLRVQANQLSRVLGGQSSLWTRSRPKKEHSKPITRAPGQERDGYDNDGTMRAASFIDMVDLANLKINYSQINSFQWATIRDLVVDFRVVQNPDQVPDAPGRFLTPSAALDRVLQRAGLGELDPSSLDEVLFQLWRRQQAQRRRETENGEHGGWAT</sequence>
<dbReference type="AlphaFoldDB" id="A0AAN8F0J8"/>
<evidence type="ECO:0000313" key="2">
    <source>
        <dbReference type="EMBL" id="KAK5949331.1"/>
    </source>
</evidence>
<feature type="region of interest" description="Disordered" evidence="1">
    <location>
        <begin position="406"/>
        <end position="434"/>
    </location>
</feature>
<accession>A0AAN8F0J8</accession>
<dbReference type="EMBL" id="JAKLMC020000037">
    <property type="protein sequence ID" value="KAK5949331.1"/>
    <property type="molecule type" value="Genomic_DNA"/>
</dbReference>
<protein>
    <submittedName>
        <fullName evidence="2">Uncharacterized protein</fullName>
    </submittedName>
</protein>
<reference evidence="2 3" key="1">
    <citation type="submission" date="2022-12" db="EMBL/GenBank/DDBJ databases">
        <title>Genomic features and morphological characterization of a novel Knufia sp. strain isolated from spacecraft assembly facility.</title>
        <authorList>
            <person name="Teixeira M."/>
            <person name="Chander A.M."/>
            <person name="Stajich J.E."/>
            <person name="Venkateswaran K."/>
        </authorList>
    </citation>
    <scope>NUCLEOTIDE SEQUENCE [LARGE SCALE GENOMIC DNA]</scope>
    <source>
        <strain evidence="2 3">FJI-L2-BK-P2</strain>
    </source>
</reference>
<feature type="region of interest" description="Disordered" evidence="1">
    <location>
        <begin position="1"/>
        <end position="108"/>
    </location>
</feature>
<dbReference type="Proteomes" id="UP001316803">
    <property type="component" value="Unassembled WGS sequence"/>
</dbReference>
<name>A0AAN8F0J8_9EURO</name>
<feature type="compositionally biased region" description="Polar residues" evidence="1">
    <location>
        <begin position="37"/>
        <end position="50"/>
    </location>
</feature>
<gene>
    <name evidence="2" type="ORF">OHC33_009684</name>
</gene>
<organism evidence="2 3">
    <name type="scientific">Knufia fluminis</name>
    <dbReference type="NCBI Taxonomy" id="191047"/>
    <lineage>
        <taxon>Eukaryota</taxon>
        <taxon>Fungi</taxon>
        <taxon>Dikarya</taxon>
        <taxon>Ascomycota</taxon>
        <taxon>Pezizomycotina</taxon>
        <taxon>Eurotiomycetes</taxon>
        <taxon>Chaetothyriomycetidae</taxon>
        <taxon>Chaetothyriales</taxon>
        <taxon>Trichomeriaceae</taxon>
        <taxon>Knufia</taxon>
    </lineage>
</organism>
<keyword evidence="3" id="KW-1185">Reference proteome</keyword>
<feature type="compositionally biased region" description="Basic and acidic residues" evidence="1">
    <location>
        <begin position="1"/>
        <end position="11"/>
    </location>
</feature>
<proteinExistence type="predicted"/>
<feature type="region of interest" description="Disordered" evidence="1">
    <location>
        <begin position="245"/>
        <end position="306"/>
    </location>
</feature>
<evidence type="ECO:0000256" key="1">
    <source>
        <dbReference type="SAM" id="MobiDB-lite"/>
    </source>
</evidence>